<dbReference type="OrthoDB" id="413313at2759"/>
<gene>
    <name evidence="1" type="ORF">AWC38_SpisGene5490</name>
</gene>
<name>A0A2B4SMB0_STYPI</name>
<reference evidence="2" key="1">
    <citation type="journal article" date="2017" name="bioRxiv">
        <title>Comparative analysis of the genomes of Stylophora pistillata and Acropora digitifera provides evidence for extensive differences between species of corals.</title>
        <authorList>
            <person name="Voolstra C.R."/>
            <person name="Li Y."/>
            <person name="Liew Y.J."/>
            <person name="Baumgarten S."/>
            <person name="Zoccola D."/>
            <person name="Flot J.-F."/>
            <person name="Tambutte S."/>
            <person name="Allemand D."/>
            <person name="Aranda M."/>
        </authorList>
    </citation>
    <scope>NUCLEOTIDE SEQUENCE [LARGE SCALE GENOMIC DNA]</scope>
</reference>
<accession>A0A2B4SMB0</accession>
<sequence length="325" mass="36844">MRDLGTRSSLCFLFKTGQETFSTSEALENPSYYYFEYYPSLQNTSGINENSGSLPEIQCKPHRPDKNATEKIVEHYGPPGRIENCQCDGPRYQDICSFNTTKFGEELLSCDVKVCGWSAVKIASVDPETGKAVDNWKTLPKETITALVREAVKINLERGLSFLFLKCGSIFQVLSFPPVFKKDEIGENIGHINVNIIVLDSISRPHFYRTLPRASQALRKINQDSSIKATALDFELVQSIGQQTFENLRPFFCGVLKDDNEVNASGENTKAPLGVEVLFGAFKKWGYQTFFQEDLCWYDIWGCMLSDIEKRARPEQDSEFKERGE</sequence>
<dbReference type="Proteomes" id="UP000225706">
    <property type="component" value="Unassembled WGS sequence"/>
</dbReference>
<protein>
    <submittedName>
        <fullName evidence="1">Uncharacterized protein</fullName>
    </submittedName>
</protein>
<dbReference type="EMBL" id="LSMT01000061">
    <property type="protein sequence ID" value="PFX29718.1"/>
    <property type="molecule type" value="Genomic_DNA"/>
</dbReference>
<dbReference type="InterPro" id="IPR004245">
    <property type="entry name" value="DUF229"/>
</dbReference>
<dbReference type="AlphaFoldDB" id="A0A2B4SMB0"/>
<dbReference type="GO" id="GO:0005615">
    <property type="term" value="C:extracellular space"/>
    <property type="evidence" value="ECO:0007669"/>
    <property type="project" value="TreeGrafter"/>
</dbReference>
<organism evidence="1 2">
    <name type="scientific">Stylophora pistillata</name>
    <name type="common">Smooth cauliflower coral</name>
    <dbReference type="NCBI Taxonomy" id="50429"/>
    <lineage>
        <taxon>Eukaryota</taxon>
        <taxon>Metazoa</taxon>
        <taxon>Cnidaria</taxon>
        <taxon>Anthozoa</taxon>
        <taxon>Hexacorallia</taxon>
        <taxon>Scleractinia</taxon>
        <taxon>Astrocoeniina</taxon>
        <taxon>Pocilloporidae</taxon>
        <taxon>Stylophora</taxon>
    </lineage>
</organism>
<proteinExistence type="predicted"/>
<evidence type="ECO:0000313" key="1">
    <source>
        <dbReference type="EMBL" id="PFX29718.1"/>
    </source>
</evidence>
<comment type="caution">
    <text evidence="1">The sequence shown here is derived from an EMBL/GenBank/DDBJ whole genome shotgun (WGS) entry which is preliminary data.</text>
</comment>
<dbReference type="PANTHER" id="PTHR10974:SF39">
    <property type="entry name" value="E2F TRANSCRIPTION FACTOR CC-MB DOMAIN-CONTAINING PROTEIN"/>
    <property type="match status" value="1"/>
</dbReference>
<evidence type="ECO:0000313" key="2">
    <source>
        <dbReference type="Proteomes" id="UP000225706"/>
    </source>
</evidence>
<dbReference type="Pfam" id="PF02995">
    <property type="entry name" value="DUF229"/>
    <property type="match status" value="1"/>
</dbReference>
<dbReference type="PANTHER" id="PTHR10974">
    <property type="entry name" value="FI08016P-RELATED"/>
    <property type="match status" value="1"/>
</dbReference>
<keyword evidence="2" id="KW-1185">Reference proteome</keyword>